<evidence type="ECO:0000256" key="1">
    <source>
        <dbReference type="SAM" id="SignalP"/>
    </source>
</evidence>
<protein>
    <recommendedName>
        <fullName evidence="4">Ubiquitin 3 binding protein But2 C-terminal domain-containing protein</fullName>
    </recommendedName>
</protein>
<dbReference type="OrthoDB" id="5226619at2759"/>
<evidence type="ECO:0000313" key="3">
    <source>
        <dbReference type="Proteomes" id="UP000758155"/>
    </source>
</evidence>
<accession>A0A9P4WKH1</accession>
<evidence type="ECO:0000313" key="2">
    <source>
        <dbReference type="EMBL" id="KAF3034897.1"/>
    </source>
</evidence>
<reference evidence="2" key="1">
    <citation type="submission" date="2019-04" db="EMBL/GenBank/DDBJ databases">
        <title>Sequencing of skin fungus with MAO and IRED activity.</title>
        <authorList>
            <person name="Marsaioli A.J."/>
            <person name="Bonatto J.M.C."/>
            <person name="Reis Junior O."/>
        </authorList>
    </citation>
    <scope>NUCLEOTIDE SEQUENCE</scope>
    <source>
        <strain evidence="2">28M1</strain>
    </source>
</reference>
<comment type="caution">
    <text evidence="2">The sequence shown here is derived from an EMBL/GenBank/DDBJ whole genome shotgun (WGS) entry which is preliminary data.</text>
</comment>
<proteinExistence type="predicted"/>
<organism evidence="2 3">
    <name type="scientific">Didymella heteroderae</name>
    <dbReference type="NCBI Taxonomy" id="1769908"/>
    <lineage>
        <taxon>Eukaryota</taxon>
        <taxon>Fungi</taxon>
        <taxon>Dikarya</taxon>
        <taxon>Ascomycota</taxon>
        <taxon>Pezizomycotina</taxon>
        <taxon>Dothideomycetes</taxon>
        <taxon>Pleosporomycetidae</taxon>
        <taxon>Pleosporales</taxon>
        <taxon>Pleosporineae</taxon>
        <taxon>Didymellaceae</taxon>
        <taxon>Didymella</taxon>
    </lineage>
</organism>
<sequence>MHFSVLLTLVTAAAASPLSARQATDPADLAPWKITSLFSYKPSSQPGPDKNSRISLRISDPNTIKLMRASRFGFGVFSPLTSDCTISWPFPDGVPPFNEEVLCGVTGDDDGGAYGNFSVLLQPGTGGEDVLDFKVKLIERREVSILNHYFYRQFEGEADFKVGENYQGSCGDAGVCAGQLEGQLEVDQEITQSVGSCEEYGGCT</sequence>
<dbReference type="Proteomes" id="UP000758155">
    <property type="component" value="Unassembled WGS sequence"/>
</dbReference>
<keyword evidence="1" id="KW-0732">Signal</keyword>
<evidence type="ECO:0008006" key="4">
    <source>
        <dbReference type="Google" id="ProtNLM"/>
    </source>
</evidence>
<feature type="chain" id="PRO_5040424099" description="Ubiquitin 3 binding protein But2 C-terminal domain-containing protein" evidence="1">
    <location>
        <begin position="16"/>
        <end position="204"/>
    </location>
</feature>
<name>A0A9P4WKH1_9PLEO</name>
<gene>
    <name evidence="2" type="ORF">E8E12_004629</name>
</gene>
<dbReference type="EMBL" id="SWKV01000063">
    <property type="protein sequence ID" value="KAF3034897.1"/>
    <property type="molecule type" value="Genomic_DNA"/>
</dbReference>
<feature type="signal peptide" evidence="1">
    <location>
        <begin position="1"/>
        <end position="15"/>
    </location>
</feature>
<keyword evidence="3" id="KW-1185">Reference proteome</keyword>
<dbReference type="AlphaFoldDB" id="A0A9P4WKH1"/>